<proteinExistence type="predicted"/>
<dbReference type="EMBL" id="JBHTHX010000888">
    <property type="protein sequence ID" value="MFD0887314.1"/>
    <property type="molecule type" value="Genomic_DNA"/>
</dbReference>
<feature type="domain" description="Transport-associated OB type 2" evidence="2">
    <location>
        <begin position="105"/>
        <end position="165"/>
    </location>
</feature>
<name>A0ABW3DU71_9ACTN</name>
<organism evidence="3 4">
    <name type="scientific">Streptosporangium algeriense</name>
    <dbReference type="NCBI Taxonomy" id="1682748"/>
    <lineage>
        <taxon>Bacteria</taxon>
        <taxon>Bacillati</taxon>
        <taxon>Actinomycetota</taxon>
        <taxon>Actinomycetes</taxon>
        <taxon>Streptosporangiales</taxon>
        <taxon>Streptosporangiaceae</taxon>
        <taxon>Streptosporangium</taxon>
    </lineage>
</organism>
<accession>A0ABW3DU71</accession>
<reference evidence="4" key="1">
    <citation type="journal article" date="2019" name="Int. J. Syst. Evol. Microbiol.">
        <title>The Global Catalogue of Microorganisms (GCM) 10K type strain sequencing project: providing services to taxonomists for standard genome sequencing and annotation.</title>
        <authorList>
            <consortium name="The Broad Institute Genomics Platform"/>
            <consortium name="The Broad Institute Genome Sequencing Center for Infectious Disease"/>
            <person name="Wu L."/>
            <person name="Ma J."/>
        </authorList>
    </citation>
    <scope>NUCLEOTIDE SEQUENCE [LARGE SCALE GENOMIC DNA]</scope>
    <source>
        <strain evidence="4">CCUG 62974</strain>
    </source>
</reference>
<protein>
    <submittedName>
        <fullName evidence="3">TOBE domain-containing protein</fullName>
    </submittedName>
</protein>
<comment type="caution">
    <text evidence="3">The sequence shown here is derived from an EMBL/GenBank/DDBJ whole genome shotgun (WGS) entry which is preliminary data.</text>
</comment>
<dbReference type="Pfam" id="PF08402">
    <property type="entry name" value="TOBE_2"/>
    <property type="match status" value="1"/>
</dbReference>
<dbReference type="Proteomes" id="UP001597024">
    <property type="component" value="Unassembled WGS sequence"/>
</dbReference>
<feature type="compositionally biased region" description="Low complexity" evidence="1">
    <location>
        <begin position="18"/>
        <end position="30"/>
    </location>
</feature>
<feature type="region of interest" description="Disordered" evidence="1">
    <location>
        <begin position="1"/>
        <end position="102"/>
    </location>
</feature>
<dbReference type="SUPFAM" id="SSF50331">
    <property type="entry name" value="MOP-like"/>
    <property type="match status" value="1"/>
</dbReference>
<dbReference type="InterPro" id="IPR008995">
    <property type="entry name" value="Mo/tungstate-bd_C_term_dom"/>
</dbReference>
<dbReference type="InterPro" id="IPR013611">
    <property type="entry name" value="Transp-assoc_OB_typ2"/>
</dbReference>
<gene>
    <name evidence="3" type="ORF">ACFQ08_22455</name>
</gene>
<evidence type="ECO:0000313" key="3">
    <source>
        <dbReference type="EMBL" id="MFD0887314.1"/>
    </source>
</evidence>
<sequence length="168" mass="16074">AGEDAANVSGSGGDADGDAGSASEGVSASDDGAEEDAGSGAERVSGDGGDDVSGTTEPENASGDAGQTAEEALEGAEAVSDGQGTAPDDKVPDVDNTPSGVIEDAGAVGTLRGKVADVSFYGGVSHVSVLVPGRDGVVLVATQGATRVQVGSSVTLTWAAEDGVLIPQ</sequence>
<evidence type="ECO:0000313" key="4">
    <source>
        <dbReference type="Proteomes" id="UP001597024"/>
    </source>
</evidence>
<evidence type="ECO:0000256" key="1">
    <source>
        <dbReference type="SAM" id="MobiDB-lite"/>
    </source>
</evidence>
<feature type="non-terminal residue" evidence="3">
    <location>
        <position position="1"/>
    </location>
</feature>
<keyword evidence="4" id="KW-1185">Reference proteome</keyword>
<evidence type="ECO:0000259" key="2">
    <source>
        <dbReference type="Pfam" id="PF08402"/>
    </source>
</evidence>